<dbReference type="InterPro" id="IPR050864">
    <property type="entry name" value="Bacterial_PTS_Sugar_Transport"/>
</dbReference>
<keyword evidence="6" id="KW-0808">Transferase</keyword>
<dbReference type="InterPro" id="IPR003353">
    <property type="entry name" value="PTS_IIB_fruc"/>
</dbReference>
<comment type="caution">
    <text evidence="15">The sequence shown here is derived from an EMBL/GenBank/DDBJ whole genome shotgun (WGS) entry which is preliminary data.</text>
</comment>
<dbReference type="PANTHER" id="PTHR30505">
    <property type="entry name" value="FRUCTOSE-LIKE PERMEASE"/>
    <property type="match status" value="1"/>
</dbReference>
<dbReference type="NCBIfam" id="TIGR00829">
    <property type="entry name" value="FRU"/>
    <property type="match status" value="1"/>
</dbReference>
<dbReference type="Pfam" id="PF02302">
    <property type="entry name" value="PTS_IIB"/>
    <property type="match status" value="1"/>
</dbReference>
<feature type="transmembrane region" description="Helical" evidence="12">
    <location>
        <begin position="279"/>
        <end position="300"/>
    </location>
</feature>
<dbReference type="InterPro" id="IPR003352">
    <property type="entry name" value="PTS_EIIC"/>
</dbReference>
<evidence type="ECO:0000256" key="2">
    <source>
        <dbReference type="ARBA" id="ARBA00022448"/>
    </source>
</evidence>
<evidence type="ECO:0000256" key="7">
    <source>
        <dbReference type="ARBA" id="ARBA00022683"/>
    </source>
</evidence>
<dbReference type="Pfam" id="PF02378">
    <property type="entry name" value="PTS_EIIC"/>
    <property type="match status" value="1"/>
</dbReference>
<dbReference type="CDD" id="cd05569">
    <property type="entry name" value="PTS_IIB_fructose"/>
    <property type="match status" value="1"/>
</dbReference>
<feature type="transmembrane region" description="Helical" evidence="12">
    <location>
        <begin position="136"/>
        <end position="156"/>
    </location>
</feature>
<dbReference type="AlphaFoldDB" id="A0A2I0QTM5"/>
<keyword evidence="16" id="KW-1185">Reference proteome</keyword>
<evidence type="ECO:0000256" key="11">
    <source>
        <dbReference type="ARBA" id="ARBA00023136"/>
    </source>
</evidence>
<dbReference type="GO" id="GO:0005351">
    <property type="term" value="F:carbohydrate:proton symporter activity"/>
    <property type="evidence" value="ECO:0007669"/>
    <property type="project" value="InterPro"/>
</dbReference>
<evidence type="ECO:0000313" key="16">
    <source>
        <dbReference type="Proteomes" id="UP000243524"/>
    </source>
</evidence>
<dbReference type="Gene3D" id="3.40.50.2300">
    <property type="match status" value="1"/>
</dbReference>
<dbReference type="Proteomes" id="UP000243524">
    <property type="component" value="Unassembled WGS sequence"/>
</dbReference>
<dbReference type="GO" id="GO:0022877">
    <property type="term" value="F:protein-N(PI)-phosphohistidine-fructose phosphotransferase system transporter activity"/>
    <property type="evidence" value="ECO:0007669"/>
    <property type="project" value="InterPro"/>
</dbReference>
<evidence type="ECO:0000259" key="13">
    <source>
        <dbReference type="PROSITE" id="PS51099"/>
    </source>
</evidence>
<evidence type="ECO:0000256" key="8">
    <source>
        <dbReference type="ARBA" id="ARBA00022692"/>
    </source>
</evidence>
<sequence length="461" mass="47671">MKKLVAVTACPTGIAHTFMAAESLEKTAKEKDVPMKVETQGSVGVENELTEEDIREAHAVILAVDTNVDESRFEGKPVIRVAVSEAIKNAGDLIDRALAKEAMSAEDYADNVQRKKAEKGEERQGFYKHLMNGVSFLIPIVVAGGILMALSFFGGLDPAEDSFFAQLGVIGKAALGLMVPVLAGFIAYSIADKPGLAPGLVVGMMASNNGSGFLGGIIGGFVAGYVAKLIKDKFPLPRSLEGIRPVLVIPVLATLVSGILMAYVIGVPIGALMTGLENWLNSLTGANAILLGLLLGGMMAVDMGGPVNKTAYAFGVGLIGSEIFGPMAAIMAAGMTPPLGLFIATQIAKNKFSKEEREAGKAAGVMGISFITEGAIPFAAADPFRVIPSLIAGSAVAGALSMAFNAGLRVPHGGIFAMAIPDAAQNVFLYALAIIIGALVTAVLVVILKKKPTETAADITS</sequence>
<protein>
    <submittedName>
        <fullName evidence="15">PTS fructose transporter subunit IIBC</fullName>
    </submittedName>
</protein>
<dbReference type="NCBIfam" id="TIGR01427">
    <property type="entry name" value="PTS_IIC_fructo"/>
    <property type="match status" value="1"/>
</dbReference>
<proteinExistence type="predicted"/>
<feature type="transmembrane region" description="Helical" evidence="12">
    <location>
        <begin position="163"/>
        <end position="190"/>
    </location>
</feature>
<gene>
    <name evidence="15" type="ORF">CEY16_07125</name>
</gene>
<evidence type="ECO:0000256" key="4">
    <source>
        <dbReference type="ARBA" id="ARBA00022553"/>
    </source>
</evidence>
<dbReference type="GO" id="GO:0090563">
    <property type="term" value="F:protein-phosphocysteine-sugar phosphotransferase activity"/>
    <property type="evidence" value="ECO:0007669"/>
    <property type="project" value="TreeGrafter"/>
</dbReference>
<evidence type="ECO:0000256" key="10">
    <source>
        <dbReference type="ARBA" id="ARBA00022989"/>
    </source>
</evidence>
<keyword evidence="5" id="KW-0762">Sugar transport</keyword>
<dbReference type="PROSITE" id="PS51099">
    <property type="entry name" value="PTS_EIIB_TYPE_2"/>
    <property type="match status" value="1"/>
</dbReference>
<evidence type="ECO:0000256" key="6">
    <source>
        <dbReference type="ARBA" id="ARBA00022679"/>
    </source>
</evidence>
<name>A0A2I0QTM5_9BACI</name>
<keyword evidence="7" id="KW-0598">Phosphotransferase system</keyword>
<dbReference type="PANTHER" id="PTHR30505:SF0">
    <property type="entry name" value="FRUCTOSE-LIKE PTS SYSTEM EIIBC COMPONENT-RELATED"/>
    <property type="match status" value="1"/>
</dbReference>
<feature type="transmembrane region" description="Helical" evidence="12">
    <location>
        <begin position="427"/>
        <end position="448"/>
    </location>
</feature>
<feature type="transmembrane region" description="Helical" evidence="12">
    <location>
        <begin position="247"/>
        <end position="273"/>
    </location>
</feature>
<keyword evidence="8 12" id="KW-0812">Transmembrane</keyword>
<feature type="transmembrane region" description="Helical" evidence="12">
    <location>
        <begin position="210"/>
        <end position="227"/>
    </location>
</feature>
<feature type="domain" description="PTS EIIC type-2" evidence="14">
    <location>
        <begin position="126"/>
        <end position="458"/>
    </location>
</feature>
<feature type="domain" description="PTS EIIB type-2" evidence="13">
    <location>
        <begin position="4"/>
        <end position="99"/>
    </location>
</feature>
<dbReference type="InterPro" id="IPR036095">
    <property type="entry name" value="PTS_EIIB-like_sf"/>
</dbReference>
<evidence type="ECO:0000313" key="15">
    <source>
        <dbReference type="EMBL" id="PKR77697.1"/>
    </source>
</evidence>
<dbReference type="GO" id="GO:0005886">
    <property type="term" value="C:plasma membrane"/>
    <property type="evidence" value="ECO:0007669"/>
    <property type="project" value="UniProtKB-SubCell"/>
</dbReference>
<accession>A0A2I0QTM5</accession>
<dbReference type="PROSITE" id="PS51104">
    <property type="entry name" value="PTS_EIIC_TYPE_2"/>
    <property type="match status" value="1"/>
</dbReference>
<dbReference type="InterPro" id="IPR003501">
    <property type="entry name" value="PTS_EIIB_2/3"/>
</dbReference>
<comment type="subcellular location">
    <subcellularLocation>
        <location evidence="1">Cell inner membrane</location>
        <topology evidence="1">Multi-pass membrane protein</topology>
    </subcellularLocation>
</comment>
<dbReference type="RefSeq" id="WP_101331305.1">
    <property type="nucleotide sequence ID" value="NZ_PJNH01000002.1"/>
</dbReference>
<dbReference type="GO" id="GO:0016301">
    <property type="term" value="F:kinase activity"/>
    <property type="evidence" value="ECO:0007669"/>
    <property type="project" value="UniProtKB-KW"/>
</dbReference>
<keyword evidence="9" id="KW-0418">Kinase</keyword>
<keyword evidence="4" id="KW-0597">Phosphoprotein</keyword>
<evidence type="ECO:0000259" key="14">
    <source>
        <dbReference type="PROSITE" id="PS51104"/>
    </source>
</evidence>
<evidence type="ECO:0000256" key="3">
    <source>
        <dbReference type="ARBA" id="ARBA00022475"/>
    </source>
</evidence>
<evidence type="ECO:0000256" key="1">
    <source>
        <dbReference type="ARBA" id="ARBA00004429"/>
    </source>
</evidence>
<dbReference type="InterPro" id="IPR006327">
    <property type="entry name" value="PTS_IIC_fruc"/>
</dbReference>
<dbReference type="EMBL" id="PJNH01000002">
    <property type="protein sequence ID" value="PKR77697.1"/>
    <property type="molecule type" value="Genomic_DNA"/>
</dbReference>
<dbReference type="GO" id="GO:0009401">
    <property type="term" value="P:phosphoenolpyruvate-dependent sugar phosphotransferase system"/>
    <property type="evidence" value="ECO:0007669"/>
    <property type="project" value="UniProtKB-KW"/>
</dbReference>
<evidence type="ECO:0000256" key="5">
    <source>
        <dbReference type="ARBA" id="ARBA00022597"/>
    </source>
</evidence>
<keyword evidence="2" id="KW-0813">Transport</keyword>
<dbReference type="OrthoDB" id="9782569at2"/>
<evidence type="ECO:0000256" key="9">
    <source>
        <dbReference type="ARBA" id="ARBA00022777"/>
    </source>
</evidence>
<keyword evidence="11 12" id="KW-0472">Membrane</keyword>
<keyword evidence="10 12" id="KW-1133">Transmembrane helix</keyword>
<dbReference type="InterPro" id="IPR013014">
    <property type="entry name" value="PTS_EIIC_2"/>
</dbReference>
<dbReference type="SUPFAM" id="SSF52794">
    <property type="entry name" value="PTS system IIB component-like"/>
    <property type="match status" value="1"/>
</dbReference>
<dbReference type="FunFam" id="3.40.50.2300:FF:000014">
    <property type="entry name" value="PTS system fructose-like transporter subunit IIB"/>
    <property type="match status" value="1"/>
</dbReference>
<reference evidence="15 16" key="1">
    <citation type="submission" date="2017-06" db="EMBL/GenBank/DDBJ databases">
        <title>the draft geome sequence of Illustriluteabacillus marina B3227.</title>
        <authorList>
            <person name="He R.-H."/>
            <person name="Du Z.-J."/>
        </authorList>
    </citation>
    <scope>NUCLEOTIDE SEQUENCE [LARGE SCALE GENOMIC DNA]</scope>
    <source>
        <strain evidence="15 16">B3227</strain>
    </source>
</reference>
<organism evidence="15 16">
    <name type="scientific">Halalkalibacillus sediminis</name>
    <dbReference type="NCBI Taxonomy" id="2018042"/>
    <lineage>
        <taxon>Bacteria</taxon>
        <taxon>Bacillati</taxon>
        <taxon>Bacillota</taxon>
        <taxon>Bacilli</taxon>
        <taxon>Bacillales</taxon>
        <taxon>Bacillaceae</taxon>
        <taxon>Halalkalibacillus</taxon>
    </lineage>
</organism>
<keyword evidence="3" id="KW-1003">Cell membrane</keyword>
<feature type="transmembrane region" description="Helical" evidence="12">
    <location>
        <begin position="387"/>
        <end position="407"/>
    </location>
</feature>
<dbReference type="InterPro" id="IPR013011">
    <property type="entry name" value="PTS_EIIB_2"/>
</dbReference>
<evidence type="ECO:0000256" key="12">
    <source>
        <dbReference type="SAM" id="Phobius"/>
    </source>
</evidence>